<dbReference type="InterPro" id="IPR053183">
    <property type="entry name" value="ASL1"/>
</dbReference>
<dbReference type="KEGG" id="pfj:MYCFIDRAFT_206374"/>
<reference evidence="3 4" key="1">
    <citation type="journal article" date="2012" name="PLoS Pathog.">
        <title>Diverse lifestyles and strategies of plant pathogenesis encoded in the genomes of eighteen Dothideomycetes fungi.</title>
        <authorList>
            <person name="Ohm R.A."/>
            <person name="Feau N."/>
            <person name="Henrissat B."/>
            <person name="Schoch C.L."/>
            <person name="Horwitz B.A."/>
            <person name="Barry K.W."/>
            <person name="Condon B.J."/>
            <person name="Copeland A.C."/>
            <person name="Dhillon B."/>
            <person name="Glaser F."/>
            <person name="Hesse C.N."/>
            <person name="Kosti I."/>
            <person name="LaButti K."/>
            <person name="Lindquist E.A."/>
            <person name="Lucas S."/>
            <person name="Salamov A.A."/>
            <person name="Bradshaw R.E."/>
            <person name="Ciuffetti L."/>
            <person name="Hamelin R.C."/>
            <person name="Kema G.H.J."/>
            <person name="Lawrence C."/>
            <person name="Scott J.A."/>
            <person name="Spatafora J.W."/>
            <person name="Turgeon B.G."/>
            <person name="de Wit P.J.G.M."/>
            <person name="Zhong S."/>
            <person name="Goodwin S.B."/>
            <person name="Grigoriev I.V."/>
        </authorList>
    </citation>
    <scope>NUCLEOTIDE SEQUENCE [LARGE SCALE GENOMIC DNA]</scope>
    <source>
        <strain evidence="3 4">CIRAD86</strain>
    </source>
</reference>
<feature type="compositionally biased region" description="Polar residues" evidence="1">
    <location>
        <begin position="15"/>
        <end position="24"/>
    </location>
</feature>
<protein>
    <recommendedName>
        <fullName evidence="2">Asl1-like glycosyl hydrolase catalytic domain-containing protein</fullName>
    </recommendedName>
</protein>
<dbReference type="GO" id="GO:0009277">
    <property type="term" value="C:fungal-type cell wall"/>
    <property type="evidence" value="ECO:0007669"/>
    <property type="project" value="TreeGrafter"/>
</dbReference>
<dbReference type="GO" id="GO:0071966">
    <property type="term" value="P:fungal-type cell wall polysaccharide metabolic process"/>
    <property type="evidence" value="ECO:0007669"/>
    <property type="project" value="TreeGrafter"/>
</dbReference>
<dbReference type="InterPro" id="IPR024655">
    <property type="entry name" value="Asl1_glyco_hydro_catalytic"/>
</dbReference>
<dbReference type="GeneID" id="19336472"/>
<feature type="domain" description="Asl1-like glycosyl hydrolase catalytic" evidence="2">
    <location>
        <begin position="44"/>
        <end position="218"/>
    </location>
</feature>
<sequence>MSWQNFNLPHFTQAVSRQQQYPQHSPSTKKTPLPPPPLSKSKRGLCWPVENQDPIHIFTKPGSKISWIYNWSPTPTPSPNPSSLEFIPMQWNHINIEHLPKILESSPSPYVLTFNEPDLPSQANMSPELAADQFVFFHPPSPPLTDCIFLSFPSQGYRIGSPSISNSPDGAQWLSTFLQYIRTPPPSEPGEKLKSDIDFLCLHWYGETLGQFYDYIWATYVRPFPSLKKKNRWFTFFFFFANAHQFRTKTPLPRPFEKSLDYGIRADELEGNKTFADGRGRVFFAGECQVFGFFGVGGTVCVFWSDEGYGEKIERVGEGTSNLQKAFIIHISPSIESSSSHFIISIEANLRERGLISRVSQSIFHSLLVYTILCELRVDQGEVSGRILEITHTIEIEPIKEGKLSGRILTIIFHSSLTHTIYTFPNPDPQPSEKNAQLAHLLKDADMKEVKKGHVLRTHTQS</sequence>
<dbReference type="OrthoDB" id="43654at2759"/>
<dbReference type="HOGENOM" id="CLU_592005_0_0_1"/>
<dbReference type="EMBL" id="KB446555">
    <property type="protein sequence ID" value="EME89501.1"/>
    <property type="molecule type" value="Genomic_DNA"/>
</dbReference>
<evidence type="ECO:0000313" key="4">
    <source>
        <dbReference type="Proteomes" id="UP000016932"/>
    </source>
</evidence>
<keyword evidence="4" id="KW-1185">Reference proteome</keyword>
<dbReference type="InterPro" id="IPR017853">
    <property type="entry name" value="GH"/>
</dbReference>
<dbReference type="AlphaFoldDB" id="N1QBJ4"/>
<dbReference type="PANTHER" id="PTHR34154">
    <property type="entry name" value="ALKALI-SENSITIVE LINKAGE PROTEIN 1"/>
    <property type="match status" value="1"/>
</dbReference>
<dbReference type="STRING" id="383855.N1QBJ4"/>
<dbReference type="PANTHER" id="PTHR34154:SF3">
    <property type="entry name" value="ALKALI-SENSITIVE LINKAGE PROTEIN 1"/>
    <property type="match status" value="1"/>
</dbReference>
<feature type="region of interest" description="Disordered" evidence="1">
    <location>
        <begin position="15"/>
        <end position="41"/>
    </location>
</feature>
<dbReference type="VEuPathDB" id="FungiDB:MYCFIDRAFT_206374"/>
<evidence type="ECO:0000256" key="1">
    <source>
        <dbReference type="SAM" id="MobiDB-lite"/>
    </source>
</evidence>
<evidence type="ECO:0000313" key="3">
    <source>
        <dbReference type="EMBL" id="EME89501.1"/>
    </source>
</evidence>
<accession>N1QBJ4</accession>
<dbReference type="Proteomes" id="UP000016932">
    <property type="component" value="Unassembled WGS sequence"/>
</dbReference>
<proteinExistence type="predicted"/>
<organism evidence="3 4">
    <name type="scientific">Pseudocercospora fijiensis (strain CIRAD86)</name>
    <name type="common">Black leaf streak disease fungus</name>
    <name type="synonym">Mycosphaerella fijiensis</name>
    <dbReference type="NCBI Taxonomy" id="383855"/>
    <lineage>
        <taxon>Eukaryota</taxon>
        <taxon>Fungi</taxon>
        <taxon>Dikarya</taxon>
        <taxon>Ascomycota</taxon>
        <taxon>Pezizomycotina</taxon>
        <taxon>Dothideomycetes</taxon>
        <taxon>Dothideomycetidae</taxon>
        <taxon>Mycosphaerellales</taxon>
        <taxon>Mycosphaerellaceae</taxon>
        <taxon>Pseudocercospora</taxon>
    </lineage>
</organism>
<dbReference type="eggNOG" id="ENOG502RZ9J">
    <property type="taxonomic scope" value="Eukaryota"/>
</dbReference>
<dbReference type="Pfam" id="PF11790">
    <property type="entry name" value="Glyco_hydro_cc"/>
    <property type="match status" value="1"/>
</dbReference>
<name>N1QBJ4_PSEFD</name>
<dbReference type="RefSeq" id="XP_007922097.1">
    <property type="nucleotide sequence ID" value="XM_007923906.1"/>
</dbReference>
<dbReference type="SUPFAM" id="SSF51445">
    <property type="entry name" value="(Trans)glycosidases"/>
    <property type="match status" value="1"/>
</dbReference>
<evidence type="ECO:0000259" key="2">
    <source>
        <dbReference type="Pfam" id="PF11790"/>
    </source>
</evidence>
<gene>
    <name evidence="3" type="ORF">MYCFIDRAFT_206374</name>
</gene>